<feature type="compositionally biased region" description="Basic and acidic residues" evidence="9">
    <location>
        <begin position="217"/>
        <end position="232"/>
    </location>
</feature>
<gene>
    <name evidence="12" type="ORF">ACHAW5_010016</name>
</gene>
<keyword evidence="6" id="KW-0256">Endoplasmic reticulum</keyword>
<dbReference type="InterPro" id="IPR009600">
    <property type="entry name" value="PIG-U"/>
</dbReference>
<dbReference type="AlphaFoldDB" id="A0ABD3NCJ5"/>
<evidence type="ECO:0000256" key="4">
    <source>
        <dbReference type="ARBA" id="ARBA00022502"/>
    </source>
</evidence>
<comment type="caution">
    <text evidence="12">The sequence shown here is derived from an EMBL/GenBank/DDBJ whole genome shotgun (WGS) entry which is preliminary data.</text>
</comment>
<feature type="compositionally biased region" description="Polar residues" evidence="9">
    <location>
        <begin position="233"/>
        <end position="242"/>
    </location>
</feature>
<feature type="chain" id="PRO_5044772074" description="GPI mannosyltransferase 2" evidence="11">
    <location>
        <begin position="30"/>
        <end position="625"/>
    </location>
</feature>
<evidence type="ECO:0000256" key="1">
    <source>
        <dbReference type="ARBA" id="ARBA00004477"/>
    </source>
</evidence>
<evidence type="ECO:0000256" key="11">
    <source>
        <dbReference type="SAM" id="SignalP"/>
    </source>
</evidence>
<dbReference type="PANTHER" id="PTHR13121">
    <property type="entry name" value="GPI TRANSAMIDASE COMPONENT PIG-U"/>
    <property type="match status" value="1"/>
</dbReference>
<evidence type="ECO:0000313" key="13">
    <source>
        <dbReference type="Proteomes" id="UP001530315"/>
    </source>
</evidence>
<dbReference type="PANTHER" id="PTHR13121:SF0">
    <property type="entry name" value="PHOSPHATIDYLINOSITOL GLYCAN ANCHOR BIOSYNTHESIS CLASS U PROTEIN"/>
    <property type="match status" value="1"/>
</dbReference>
<keyword evidence="13" id="KW-1185">Reference proteome</keyword>
<comment type="pathway">
    <text evidence="2">Glycolipid biosynthesis; glycosylphosphatidylinositol-anchor biosynthesis.</text>
</comment>
<dbReference type="Pfam" id="PF06728">
    <property type="entry name" value="PIG-U"/>
    <property type="match status" value="1"/>
</dbReference>
<reference evidence="12 13" key="1">
    <citation type="submission" date="2024-10" db="EMBL/GenBank/DDBJ databases">
        <title>Updated reference genomes for cyclostephanoid diatoms.</title>
        <authorList>
            <person name="Roberts W.R."/>
            <person name="Alverson A.J."/>
        </authorList>
    </citation>
    <scope>NUCLEOTIDE SEQUENCE [LARGE SCALE GENOMIC DNA]</scope>
    <source>
        <strain evidence="12 13">AJA276-08</strain>
    </source>
</reference>
<comment type="similarity">
    <text evidence="3">Belongs to the PIGU family.</text>
</comment>
<feature type="region of interest" description="Disordered" evidence="9">
    <location>
        <begin position="213"/>
        <end position="242"/>
    </location>
</feature>
<feature type="transmembrane region" description="Helical" evidence="10">
    <location>
        <begin position="315"/>
        <end position="343"/>
    </location>
</feature>
<protein>
    <recommendedName>
        <fullName evidence="14">GPI mannosyltransferase 2</fullName>
    </recommendedName>
</protein>
<keyword evidence="8 10" id="KW-0472">Membrane</keyword>
<keyword evidence="11" id="KW-0732">Signal</keyword>
<comment type="subcellular location">
    <subcellularLocation>
        <location evidence="1">Endoplasmic reticulum membrane</location>
        <topology evidence="1">Multi-pass membrane protein</topology>
    </subcellularLocation>
</comment>
<evidence type="ECO:0000256" key="8">
    <source>
        <dbReference type="ARBA" id="ARBA00023136"/>
    </source>
</evidence>
<evidence type="ECO:0000256" key="5">
    <source>
        <dbReference type="ARBA" id="ARBA00022692"/>
    </source>
</evidence>
<evidence type="ECO:0000256" key="9">
    <source>
        <dbReference type="SAM" id="MobiDB-lite"/>
    </source>
</evidence>
<evidence type="ECO:0000313" key="12">
    <source>
        <dbReference type="EMBL" id="KAL3773339.1"/>
    </source>
</evidence>
<dbReference type="Proteomes" id="UP001530315">
    <property type="component" value="Unassembled WGS sequence"/>
</dbReference>
<keyword evidence="7 10" id="KW-1133">Transmembrane helix</keyword>
<keyword evidence="5 10" id="KW-0812">Transmembrane</keyword>
<keyword evidence="4" id="KW-0337">GPI-anchor biosynthesis</keyword>
<proteinExistence type="inferred from homology"/>
<sequence>MKPILCHLAAATVLRLLISLVAIPNTTNGSNGMLSGGTLGPGILPAISAAILDPVHTWDHLEEACFWLENSPSMWTESWIRGGGSDAGYEAMYTPGTRIIASPLVVALLGETLVCPHSKFLRAIQTLILLLADSIGAYCIYHLGKRIIEIEGMENEAEMERVTILSDKNTVGEGKLNDDLVIPGILRPERGWIVDLPSKILPPKEYLVKTSAIGTTSDDKKKPECDRKDDGSSKTSFCTPSTSMDREPLLSLNQLPIVASLLYISNPISMLANASGSLRSIWDSCMLVSFYYATIPPTKISKEGFPIKIPSATMVAVALCMATYADVGYAAFLLPILLWRGLFSCGKAKGTTFERAQHRDWKQVLALFIVYLSGLHYFASLLVGGGSTAYRQVLARTVLPNIAFVQQDFSGSVPGPSMGLHWYMFVQMFDRFRPYFTVFISGIPAMFAIPLMIRLYRYPSVLAATFQLLWAIFRPTTTVHTLTLGLQLALLNPRTIVRMRNPSLISFCALPVPIILFITFQRMWLVTGNGNPNYIFFQCLVYGMFVVIITMEFVSATVKRDKVRRMVEKGTVKKLAREKEGTKKEGDIVGEGSIATLASRPKAAENTFDRNDNASGMPEPSLVFL</sequence>
<evidence type="ECO:0008006" key="14">
    <source>
        <dbReference type="Google" id="ProtNLM"/>
    </source>
</evidence>
<evidence type="ECO:0000256" key="7">
    <source>
        <dbReference type="ARBA" id="ARBA00022989"/>
    </source>
</evidence>
<feature type="transmembrane region" description="Helical" evidence="10">
    <location>
        <begin position="435"/>
        <end position="456"/>
    </location>
</feature>
<dbReference type="GO" id="GO:0005789">
    <property type="term" value="C:endoplasmic reticulum membrane"/>
    <property type="evidence" value="ECO:0007669"/>
    <property type="project" value="UniProtKB-SubCell"/>
</dbReference>
<evidence type="ECO:0000256" key="10">
    <source>
        <dbReference type="SAM" id="Phobius"/>
    </source>
</evidence>
<feature type="transmembrane region" description="Helical" evidence="10">
    <location>
        <begin position="535"/>
        <end position="556"/>
    </location>
</feature>
<dbReference type="GO" id="GO:0006506">
    <property type="term" value="P:GPI anchor biosynthetic process"/>
    <property type="evidence" value="ECO:0007669"/>
    <property type="project" value="UniProtKB-KW"/>
</dbReference>
<evidence type="ECO:0000256" key="6">
    <source>
        <dbReference type="ARBA" id="ARBA00022824"/>
    </source>
</evidence>
<accession>A0ABD3NCJ5</accession>
<feature type="transmembrane region" description="Helical" evidence="10">
    <location>
        <begin position="364"/>
        <end position="384"/>
    </location>
</feature>
<feature type="transmembrane region" description="Helical" evidence="10">
    <location>
        <begin position="503"/>
        <end position="523"/>
    </location>
</feature>
<feature type="signal peptide" evidence="11">
    <location>
        <begin position="1"/>
        <end position="29"/>
    </location>
</feature>
<evidence type="ECO:0000256" key="3">
    <source>
        <dbReference type="ARBA" id="ARBA00010026"/>
    </source>
</evidence>
<name>A0ABD3NCJ5_9STRA</name>
<organism evidence="12 13">
    <name type="scientific">Stephanodiscus triporus</name>
    <dbReference type="NCBI Taxonomy" id="2934178"/>
    <lineage>
        <taxon>Eukaryota</taxon>
        <taxon>Sar</taxon>
        <taxon>Stramenopiles</taxon>
        <taxon>Ochrophyta</taxon>
        <taxon>Bacillariophyta</taxon>
        <taxon>Coscinodiscophyceae</taxon>
        <taxon>Thalassiosirophycidae</taxon>
        <taxon>Stephanodiscales</taxon>
        <taxon>Stephanodiscaceae</taxon>
        <taxon>Stephanodiscus</taxon>
    </lineage>
</organism>
<feature type="region of interest" description="Disordered" evidence="9">
    <location>
        <begin position="600"/>
        <end position="625"/>
    </location>
</feature>
<dbReference type="EMBL" id="JALLAZ020001538">
    <property type="protein sequence ID" value="KAL3773339.1"/>
    <property type="molecule type" value="Genomic_DNA"/>
</dbReference>
<evidence type="ECO:0000256" key="2">
    <source>
        <dbReference type="ARBA" id="ARBA00004687"/>
    </source>
</evidence>